<reference evidence="4 5" key="1">
    <citation type="submission" date="2018-11" db="EMBL/GenBank/DDBJ databases">
        <title>Gemmobacter sp. nov., YIM 102744-1 draft genome.</title>
        <authorList>
            <person name="Li G."/>
            <person name="Jiang Y."/>
        </authorList>
    </citation>
    <scope>NUCLEOTIDE SEQUENCE [LARGE SCALE GENOMIC DNA]</scope>
    <source>
        <strain evidence="4 5">YIM 102744-1</strain>
    </source>
</reference>
<dbReference type="Gene3D" id="3.40.50.300">
    <property type="entry name" value="P-loop containing nucleotide triphosphate hydrolases"/>
    <property type="match status" value="1"/>
</dbReference>
<feature type="domain" description="ABC transporter" evidence="3">
    <location>
        <begin position="28"/>
        <end position="269"/>
    </location>
</feature>
<dbReference type="SUPFAM" id="SSF52540">
    <property type="entry name" value="P-loop containing nucleoside triphosphate hydrolases"/>
    <property type="match status" value="1"/>
</dbReference>
<dbReference type="GO" id="GO:0016887">
    <property type="term" value="F:ATP hydrolysis activity"/>
    <property type="evidence" value="ECO:0007669"/>
    <property type="project" value="InterPro"/>
</dbReference>
<organism evidence="4 5">
    <name type="scientific">Falsigemmobacter faecalis</name>
    <dbReference type="NCBI Taxonomy" id="2488730"/>
    <lineage>
        <taxon>Bacteria</taxon>
        <taxon>Pseudomonadati</taxon>
        <taxon>Pseudomonadota</taxon>
        <taxon>Alphaproteobacteria</taxon>
        <taxon>Rhodobacterales</taxon>
        <taxon>Paracoccaceae</taxon>
        <taxon>Falsigemmobacter</taxon>
    </lineage>
</organism>
<gene>
    <name evidence="4" type="ORF">EG244_08300</name>
</gene>
<dbReference type="InterPro" id="IPR051921">
    <property type="entry name" value="ABC_osmolyte_uptake_ATP-bind"/>
</dbReference>
<proteinExistence type="predicted"/>
<dbReference type="EMBL" id="RRAZ01000010">
    <property type="protein sequence ID" value="RRH75476.1"/>
    <property type="molecule type" value="Genomic_DNA"/>
</dbReference>
<dbReference type="Pfam" id="PF00005">
    <property type="entry name" value="ABC_tran"/>
    <property type="match status" value="1"/>
</dbReference>
<evidence type="ECO:0000259" key="3">
    <source>
        <dbReference type="PROSITE" id="PS50893"/>
    </source>
</evidence>
<comment type="caution">
    <text evidence="4">The sequence shown here is derived from an EMBL/GenBank/DDBJ whole genome shotgun (WGS) entry which is preliminary data.</text>
</comment>
<keyword evidence="5" id="KW-1185">Reference proteome</keyword>
<dbReference type="PANTHER" id="PTHR43869:SF1">
    <property type="entry name" value="GLYCINE BETAINE_PROLINE BETAINE TRANSPORT SYSTEM ATP-BINDING PROTEIN PROV"/>
    <property type="match status" value="1"/>
</dbReference>
<keyword evidence="1" id="KW-0547">Nucleotide-binding</keyword>
<dbReference type="GO" id="GO:0005524">
    <property type="term" value="F:ATP binding"/>
    <property type="evidence" value="ECO:0007669"/>
    <property type="project" value="UniProtKB-KW"/>
</dbReference>
<protein>
    <submittedName>
        <fullName evidence="4">ATP-binding cassette domain-containing protein</fullName>
    </submittedName>
</protein>
<evidence type="ECO:0000313" key="5">
    <source>
        <dbReference type="Proteomes" id="UP000282125"/>
    </source>
</evidence>
<dbReference type="InterPro" id="IPR003593">
    <property type="entry name" value="AAA+_ATPase"/>
</dbReference>
<dbReference type="PROSITE" id="PS50893">
    <property type="entry name" value="ABC_TRANSPORTER_2"/>
    <property type="match status" value="1"/>
</dbReference>
<evidence type="ECO:0000256" key="1">
    <source>
        <dbReference type="ARBA" id="ARBA00022741"/>
    </source>
</evidence>
<evidence type="ECO:0000313" key="4">
    <source>
        <dbReference type="EMBL" id="RRH75476.1"/>
    </source>
</evidence>
<dbReference type="RefSeq" id="WP_124964539.1">
    <property type="nucleotide sequence ID" value="NZ_RRAZ01000010.1"/>
</dbReference>
<dbReference type="InterPro" id="IPR003439">
    <property type="entry name" value="ABC_transporter-like_ATP-bd"/>
</dbReference>
<dbReference type="PROSITE" id="PS00211">
    <property type="entry name" value="ABC_TRANSPORTER_1"/>
    <property type="match status" value="1"/>
</dbReference>
<accession>A0A3P3DP47</accession>
<dbReference type="Proteomes" id="UP000282125">
    <property type="component" value="Unassembled WGS sequence"/>
</dbReference>
<dbReference type="SMART" id="SM00382">
    <property type="entry name" value="AAA"/>
    <property type="match status" value="1"/>
</dbReference>
<evidence type="ECO:0000256" key="2">
    <source>
        <dbReference type="ARBA" id="ARBA00022840"/>
    </source>
</evidence>
<sequence length="340" mass="36317">MKPVVEFDRVSVVFGDQQAEALALMDQGHSREEIKSRTGAVVGVHDVSLTVQEGEILVLMGLSGSGKSTLLRAVNGLLPVARGEVRLRHRGTLAAVSRAGGADLRSIRRESVSMVFQQFGLLPWRSVTENVAFGLEVAGVPEAARRDKVRAQLALVGLADWADRKVSDLSGGMQQRVGLARAFVSDAPLLLLDEPFSALDPLIRSRLQDELLELQARLKRTMIFVSHDLDEAFRMGNRIALMEGGRLVQVGTAAEIVADPATPGVAEFVSHMNPLDVLCARDLAEPGLAGEGTPLEGATPIRKVMDRLLSAENPVPVIQGGALIGAVSPRAVLARLARAA</sequence>
<dbReference type="OrthoDB" id="9802264at2"/>
<keyword evidence="2 4" id="KW-0067">ATP-binding</keyword>
<dbReference type="InterPro" id="IPR017871">
    <property type="entry name" value="ABC_transporter-like_CS"/>
</dbReference>
<dbReference type="AlphaFoldDB" id="A0A3P3DP47"/>
<name>A0A3P3DP47_9RHOB</name>
<dbReference type="InterPro" id="IPR027417">
    <property type="entry name" value="P-loop_NTPase"/>
</dbReference>
<dbReference type="PANTHER" id="PTHR43869">
    <property type="entry name" value="GLYCINE BETAINE/PROLINE BETAINE TRANSPORT SYSTEM ATP-BINDING PROTEIN PROV"/>
    <property type="match status" value="1"/>
</dbReference>